<evidence type="ECO:0000256" key="4">
    <source>
        <dbReference type="ARBA" id="ARBA00013964"/>
    </source>
</evidence>
<dbReference type="KEGG" id="pkc:PKB_3051"/>
<dbReference type="RefSeq" id="WP_043252923.1">
    <property type="nucleotide sequence ID" value="NZ_HG322950.1"/>
</dbReference>
<evidence type="ECO:0000313" key="10">
    <source>
        <dbReference type="Proteomes" id="UP000025241"/>
    </source>
</evidence>
<dbReference type="InterPro" id="IPR035422">
    <property type="entry name" value="AlgF"/>
</dbReference>
<keyword evidence="9" id="KW-0808">Transferase</keyword>
<evidence type="ECO:0000256" key="5">
    <source>
        <dbReference type="ARBA" id="ARBA00022729"/>
    </source>
</evidence>
<dbReference type="PATRIC" id="fig|1301098.3.peg.3079"/>
<evidence type="ECO:0000256" key="2">
    <source>
        <dbReference type="ARBA" id="ARBA00005182"/>
    </source>
</evidence>
<dbReference type="GO" id="GO:0042121">
    <property type="term" value="P:alginic acid biosynthetic process"/>
    <property type="evidence" value="ECO:0007669"/>
    <property type="project" value="UniProtKB-KW"/>
</dbReference>
<evidence type="ECO:0000256" key="7">
    <source>
        <dbReference type="ARBA" id="ARBA00022841"/>
    </source>
</evidence>
<keyword evidence="6" id="KW-0574">Periplasm</keyword>
<feature type="signal peptide" evidence="8">
    <location>
        <begin position="1"/>
        <end position="21"/>
    </location>
</feature>
<evidence type="ECO:0000256" key="6">
    <source>
        <dbReference type="ARBA" id="ARBA00022764"/>
    </source>
</evidence>
<gene>
    <name evidence="9" type="ORF">PKB_3051</name>
</gene>
<evidence type="ECO:0000256" key="3">
    <source>
        <dbReference type="ARBA" id="ARBA00010033"/>
    </source>
</evidence>
<dbReference type="Pfam" id="PF11182">
    <property type="entry name" value="AlgF"/>
    <property type="match status" value="1"/>
</dbReference>
<accession>A0A024HIW7</accession>
<dbReference type="GO" id="GO:0042597">
    <property type="term" value="C:periplasmic space"/>
    <property type="evidence" value="ECO:0007669"/>
    <property type="project" value="UniProtKB-SubCell"/>
</dbReference>
<keyword evidence="10" id="KW-1185">Reference proteome</keyword>
<name>A0A024HIW7_PSEKB</name>
<dbReference type="STRING" id="1301098.PKB_3051"/>
<keyword evidence="7" id="KW-0016">Alginate biosynthesis</keyword>
<comment type="similarity">
    <text evidence="3">Belongs to the AlgF family.</text>
</comment>
<dbReference type="AlphaFoldDB" id="A0A024HIW7"/>
<dbReference type="HOGENOM" id="CLU_090244_0_0_6"/>
<dbReference type="Proteomes" id="UP000025241">
    <property type="component" value="Chromosome I"/>
</dbReference>
<reference evidence="9 10" key="1">
    <citation type="submission" date="2013-03" db="EMBL/GenBank/DDBJ databases">
        <authorList>
            <person name="Linke B."/>
        </authorList>
    </citation>
    <scope>NUCLEOTIDE SEQUENCE [LARGE SCALE GENOMIC DNA]</scope>
    <source>
        <strain evidence="9 10">B13</strain>
    </source>
</reference>
<dbReference type="OrthoDB" id="8718161at2"/>
<evidence type="ECO:0000256" key="8">
    <source>
        <dbReference type="SAM" id="SignalP"/>
    </source>
</evidence>
<evidence type="ECO:0000256" key="1">
    <source>
        <dbReference type="ARBA" id="ARBA00004418"/>
    </source>
</evidence>
<comment type="subcellular location">
    <subcellularLocation>
        <location evidence="1">Periplasm</location>
    </subcellularLocation>
</comment>
<dbReference type="EMBL" id="HG322950">
    <property type="protein sequence ID" value="CDF84398.1"/>
    <property type="molecule type" value="Genomic_DNA"/>
</dbReference>
<organism evidence="9 10">
    <name type="scientific">Pseudomonas knackmussii (strain DSM 6978 / CCUG 54928 / LMG 23759 / B13)</name>
    <dbReference type="NCBI Taxonomy" id="1301098"/>
    <lineage>
        <taxon>Bacteria</taxon>
        <taxon>Pseudomonadati</taxon>
        <taxon>Pseudomonadota</taxon>
        <taxon>Gammaproteobacteria</taxon>
        <taxon>Pseudomonadales</taxon>
        <taxon>Pseudomonadaceae</taxon>
        <taxon>Pseudomonas</taxon>
    </lineage>
</organism>
<protein>
    <recommendedName>
        <fullName evidence="4">Alginate biosynthesis protein AlgF</fullName>
    </recommendedName>
</protein>
<keyword evidence="5 8" id="KW-0732">Signal</keyword>
<evidence type="ECO:0000313" key="9">
    <source>
        <dbReference type="EMBL" id="CDF84398.1"/>
    </source>
</evidence>
<feature type="chain" id="PRO_5001530036" description="Alginate biosynthesis protein AlgF" evidence="8">
    <location>
        <begin position="22"/>
        <end position="223"/>
    </location>
</feature>
<comment type="pathway">
    <text evidence="2">Glycan biosynthesis; alginate biosynthesis.</text>
</comment>
<reference evidence="9 10" key="2">
    <citation type="submission" date="2014-05" db="EMBL/GenBank/DDBJ databases">
        <title>Genome sequence of the 3-chlorobenzoate degrading bacterium Pseudomonas knackmussii B13 shows multiple evidence for horizontal gene transfer.</title>
        <authorList>
            <person name="Miyazaki R."/>
            <person name="Bertelli C."/>
            <person name="Falquet L."/>
            <person name="Robinson-Rechavi M."/>
            <person name="Gharib W."/>
            <person name="Roy S."/>
            <person name="Van der Meer J.R."/>
        </authorList>
    </citation>
    <scope>NUCLEOTIDE SEQUENCE [LARGE SCALE GENOMIC DNA]</scope>
    <source>
        <strain evidence="9 10">B13</strain>
    </source>
</reference>
<proteinExistence type="inferred from homology"/>
<dbReference type="GO" id="GO:0016740">
    <property type="term" value="F:transferase activity"/>
    <property type="evidence" value="ECO:0007669"/>
    <property type="project" value="UniProtKB-KW"/>
</dbReference>
<sequence length="223" mass="22985">MRALRLAGGLAALALSAGALAEQIALYPTGPAQDSAYLRFVNVSTSPLQLTPEGGQASLKLEAAKVASDFIPVPGGKAVKGTLSRDGKSAQLDVQVAPGDFATVFALNDAQGIRQVVVDEPFDIPNQLKASLALFNADPACANAKVKLAGRDLDLFQKAPEGNPRRQEINPRASLGVQLECAGKAVGNPVELGALEAGKRYSLLLVPGAAGPQLLSVTDTVAH</sequence>